<protein>
    <submittedName>
        <fullName evidence="1">Uncharacterized protein</fullName>
    </submittedName>
</protein>
<dbReference type="HOGENOM" id="CLU_2237704_0_0_1"/>
<organism evidence="1 2">
    <name type="scientific">Pisolithus tinctorius Marx 270</name>
    <dbReference type="NCBI Taxonomy" id="870435"/>
    <lineage>
        <taxon>Eukaryota</taxon>
        <taxon>Fungi</taxon>
        <taxon>Dikarya</taxon>
        <taxon>Basidiomycota</taxon>
        <taxon>Agaricomycotina</taxon>
        <taxon>Agaricomycetes</taxon>
        <taxon>Agaricomycetidae</taxon>
        <taxon>Boletales</taxon>
        <taxon>Sclerodermatineae</taxon>
        <taxon>Pisolithaceae</taxon>
        <taxon>Pisolithus</taxon>
    </lineage>
</organism>
<proteinExistence type="predicted"/>
<evidence type="ECO:0000313" key="1">
    <source>
        <dbReference type="EMBL" id="KIO03124.1"/>
    </source>
</evidence>
<evidence type="ECO:0000313" key="2">
    <source>
        <dbReference type="Proteomes" id="UP000054217"/>
    </source>
</evidence>
<reference evidence="2" key="2">
    <citation type="submission" date="2015-01" db="EMBL/GenBank/DDBJ databases">
        <title>Evolutionary Origins and Diversification of the Mycorrhizal Mutualists.</title>
        <authorList>
            <consortium name="DOE Joint Genome Institute"/>
            <consortium name="Mycorrhizal Genomics Consortium"/>
            <person name="Kohler A."/>
            <person name="Kuo A."/>
            <person name="Nagy L.G."/>
            <person name="Floudas D."/>
            <person name="Copeland A."/>
            <person name="Barry K.W."/>
            <person name="Cichocki N."/>
            <person name="Veneault-Fourrey C."/>
            <person name="LaButti K."/>
            <person name="Lindquist E.A."/>
            <person name="Lipzen A."/>
            <person name="Lundell T."/>
            <person name="Morin E."/>
            <person name="Murat C."/>
            <person name="Riley R."/>
            <person name="Ohm R."/>
            <person name="Sun H."/>
            <person name="Tunlid A."/>
            <person name="Henrissat B."/>
            <person name="Grigoriev I.V."/>
            <person name="Hibbett D.S."/>
            <person name="Martin F."/>
        </authorList>
    </citation>
    <scope>NUCLEOTIDE SEQUENCE [LARGE SCALE GENOMIC DNA]</scope>
    <source>
        <strain evidence="2">Marx 270</strain>
    </source>
</reference>
<accession>A0A0C3P6V9</accession>
<dbReference type="AlphaFoldDB" id="A0A0C3P6V9"/>
<dbReference type="Proteomes" id="UP000054217">
    <property type="component" value="Unassembled WGS sequence"/>
</dbReference>
<name>A0A0C3P6V9_PISTI</name>
<sequence>MSEAASLVNTPMAMESHTNLEVHNDCRTLDKNSTARRTCGSLRTLARCAPDHTHPRTENEELEERSGPLTYVQKKERALPFSITKLTDNCATELFITGFHRSNWQ</sequence>
<gene>
    <name evidence="1" type="ORF">M404DRAFT_634550</name>
</gene>
<reference evidence="1 2" key="1">
    <citation type="submission" date="2014-04" db="EMBL/GenBank/DDBJ databases">
        <authorList>
            <consortium name="DOE Joint Genome Institute"/>
            <person name="Kuo A."/>
            <person name="Kohler A."/>
            <person name="Costa M.D."/>
            <person name="Nagy L.G."/>
            <person name="Floudas D."/>
            <person name="Copeland A."/>
            <person name="Barry K.W."/>
            <person name="Cichocki N."/>
            <person name="Veneault-Fourrey C."/>
            <person name="LaButti K."/>
            <person name="Lindquist E.A."/>
            <person name="Lipzen A."/>
            <person name="Lundell T."/>
            <person name="Morin E."/>
            <person name="Murat C."/>
            <person name="Sun H."/>
            <person name="Tunlid A."/>
            <person name="Henrissat B."/>
            <person name="Grigoriev I.V."/>
            <person name="Hibbett D.S."/>
            <person name="Martin F."/>
            <person name="Nordberg H.P."/>
            <person name="Cantor M.N."/>
            <person name="Hua S.X."/>
        </authorList>
    </citation>
    <scope>NUCLEOTIDE SEQUENCE [LARGE SCALE GENOMIC DNA]</scope>
    <source>
        <strain evidence="1 2">Marx 270</strain>
    </source>
</reference>
<keyword evidence="2" id="KW-1185">Reference proteome</keyword>
<dbReference type="EMBL" id="KN831978">
    <property type="protein sequence ID" value="KIO03124.1"/>
    <property type="molecule type" value="Genomic_DNA"/>
</dbReference>
<dbReference type="InParanoid" id="A0A0C3P6V9"/>